<evidence type="ECO:0000256" key="2">
    <source>
        <dbReference type="ARBA" id="ARBA00022729"/>
    </source>
</evidence>
<evidence type="ECO:0000256" key="3">
    <source>
        <dbReference type="ARBA" id="ARBA00022801"/>
    </source>
</evidence>
<dbReference type="InterPro" id="IPR051601">
    <property type="entry name" value="Serine_prot/Carboxylest_S33"/>
</dbReference>
<comment type="caution">
    <text evidence="7">The sequence shown here is derived from an EMBL/GenBank/DDBJ whole genome shotgun (WGS) entry which is preliminary data.</text>
</comment>
<keyword evidence="8" id="KW-1185">Reference proteome</keyword>
<dbReference type="SUPFAM" id="SSF53474">
    <property type="entry name" value="alpha/beta-Hydrolases"/>
    <property type="match status" value="1"/>
</dbReference>
<feature type="domain" description="AB hydrolase-1" evidence="5">
    <location>
        <begin position="82"/>
        <end position="274"/>
    </location>
</feature>
<dbReference type="PANTHER" id="PTHR43248:SF29">
    <property type="entry name" value="TRIPEPTIDYL AMINOPEPTIDASE"/>
    <property type="match status" value="1"/>
</dbReference>
<evidence type="ECO:0000256" key="4">
    <source>
        <dbReference type="SAM" id="SignalP"/>
    </source>
</evidence>
<evidence type="ECO:0000259" key="6">
    <source>
        <dbReference type="Pfam" id="PF08386"/>
    </source>
</evidence>
<name>A0A4Q7L4W6_9PSEU</name>
<evidence type="ECO:0000256" key="1">
    <source>
        <dbReference type="ARBA" id="ARBA00010088"/>
    </source>
</evidence>
<gene>
    <name evidence="7" type="ORF">EV193_101159</name>
</gene>
<dbReference type="Pfam" id="PF00561">
    <property type="entry name" value="Abhydrolase_1"/>
    <property type="match status" value="1"/>
</dbReference>
<sequence length="473" mass="51095">MRRRHLAAGVLASLIATAIVVPLAVAAPSTSDPITWHACPDGLALECATLTVPRDHRAPDGPTIEVAVSRLKAADPARRRGVLLLNPGGPSVPGLDLPLTIAATAPRELTDSYDLIGFDPRGVGRSTPVHCQLTPEQLDPTKLFPYPAPDGDIAASVAYSRQVAEQCGRHHGDLLPHITANTARDMDLIRTALGEQKISYLGVSYGSYLGAVYTTLFPERSDRIVLDSVFDPNKIWREGWRDWGPAPEERFDEFADWLAGRHAEYGLGATRRAVRDTYLGLAAQLDARPVPMPGNSFRAATRYGLYSDRAFDGTAKLWQAVKRGETPPGPGGKLPFGAPLWAIVCGDAGWPDNVALHQVQVHVDRLRHPITNGLPSNIWPCAFWPAKPAELVMKITDNGPSNVLLTQNLRDPATPHSGAVAMRAALGERARLVTVDQGGHGVYPHTGNACATVTATTFLVRGDLPKRDVWCPR</sequence>
<dbReference type="ESTHER" id="9pseu-a0a4q7l4w6">
    <property type="family name" value="Tiancimycin-TnmK-Tripeptidase-HIP"/>
</dbReference>
<dbReference type="AlphaFoldDB" id="A0A4Q7L4W6"/>
<dbReference type="EMBL" id="SGWQ01000001">
    <property type="protein sequence ID" value="RZS44284.1"/>
    <property type="molecule type" value="Genomic_DNA"/>
</dbReference>
<comment type="similarity">
    <text evidence="1">Belongs to the peptidase S33 family.</text>
</comment>
<reference evidence="7 8" key="1">
    <citation type="submission" date="2019-02" db="EMBL/GenBank/DDBJ databases">
        <title>Genomic Encyclopedia of Type Strains, Phase IV (KMG-IV): sequencing the most valuable type-strain genomes for metagenomic binning, comparative biology and taxonomic classification.</title>
        <authorList>
            <person name="Goeker M."/>
        </authorList>
    </citation>
    <scope>NUCLEOTIDE SEQUENCE [LARGE SCALE GENOMIC DNA]</scope>
    <source>
        <strain evidence="7 8">DSM 101727</strain>
    </source>
</reference>
<evidence type="ECO:0000259" key="5">
    <source>
        <dbReference type="Pfam" id="PF00561"/>
    </source>
</evidence>
<dbReference type="RefSeq" id="WP_130341985.1">
    <property type="nucleotide sequence ID" value="NZ_SGWQ01000001.1"/>
</dbReference>
<feature type="signal peptide" evidence="4">
    <location>
        <begin position="1"/>
        <end position="26"/>
    </location>
</feature>
<feature type="domain" description="Peptidase S33 tripeptidyl aminopeptidase-like C-terminal" evidence="6">
    <location>
        <begin position="378"/>
        <end position="471"/>
    </location>
</feature>
<feature type="chain" id="PRO_5020617873" evidence="4">
    <location>
        <begin position="27"/>
        <end position="473"/>
    </location>
</feature>
<dbReference type="InterPro" id="IPR000073">
    <property type="entry name" value="AB_hydrolase_1"/>
</dbReference>
<proteinExistence type="inferred from homology"/>
<evidence type="ECO:0000313" key="8">
    <source>
        <dbReference type="Proteomes" id="UP000294257"/>
    </source>
</evidence>
<dbReference type="Proteomes" id="UP000294257">
    <property type="component" value="Unassembled WGS sequence"/>
</dbReference>
<dbReference type="Gene3D" id="3.40.50.1820">
    <property type="entry name" value="alpha/beta hydrolase"/>
    <property type="match status" value="1"/>
</dbReference>
<keyword evidence="2 4" id="KW-0732">Signal</keyword>
<dbReference type="InterPro" id="IPR029058">
    <property type="entry name" value="AB_hydrolase_fold"/>
</dbReference>
<evidence type="ECO:0000313" key="7">
    <source>
        <dbReference type="EMBL" id="RZS44284.1"/>
    </source>
</evidence>
<keyword evidence="3" id="KW-0378">Hydrolase</keyword>
<dbReference type="InterPro" id="IPR013595">
    <property type="entry name" value="Pept_S33_TAP-like_C"/>
</dbReference>
<dbReference type="Pfam" id="PF08386">
    <property type="entry name" value="Abhydrolase_4"/>
    <property type="match status" value="1"/>
</dbReference>
<organism evidence="7 8">
    <name type="scientific">Herbihabitans rhizosphaerae</name>
    <dbReference type="NCBI Taxonomy" id="1872711"/>
    <lineage>
        <taxon>Bacteria</taxon>
        <taxon>Bacillati</taxon>
        <taxon>Actinomycetota</taxon>
        <taxon>Actinomycetes</taxon>
        <taxon>Pseudonocardiales</taxon>
        <taxon>Pseudonocardiaceae</taxon>
        <taxon>Herbihabitans</taxon>
    </lineage>
</organism>
<protein>
    <submittedName>
        <fullName evidence="7">TAP-like protein</fullName>
    </submittedName>
</protein>
<dbReference type="OrthoDB" id="4447445at2"/>
<dbReference type="PANTHER" id="PTHR43248">
    <property type="entry name" value="2-SUCCINYL-6-HYDROXY-2,4-CYCLOHEXADIENE-1-CARBOXYLATE SYNTHASE"/>
    <property type="match status" value="1"/>
</dbReference>
<accession>A0A4Q7L4W6</accession>
<dbReference type="GO" id="GO:0016787">
    <property type="term" value="F:hydrolase activity"/>
    <property type="evidence" value="ECO:0007669"/>
    <property type="project" value="UniProtKB-KW"/>
</dbReference>